<dbReference type="InterPro" id="IPR052754">
    <property type="entry name" value="NTPase_KAP_P-loop"/>
</dbReference>
<dbReference type="Proteomes" id="UP000011524">
    <property type="component" value="Unassembled WGS sequence"/>
</dbReference>
<gene>
    <name evidence="2" type="ORF">C444_09020</name>
</gene>
<evidence type="ECO:0000313" key="3">
    <source>
        <dbReference type="Proteomes" id="UP000011524"/>
    </source>
</evidence>
<dbReference type="eggNOG" id="arCOG10127">
    <property type="taxonomic scope" value="Archaea"/>
</dbReference>
<evidence type="ECO:0000313" key="2">
    <source>
        <dbReference type="EMBL" id="EMA30960.1"/>
    </source>
</evidence>
<dbReference type="RefSeq" id="WP_004592367.1">
    <property type="nucleotide sequence ID" value="NZ_AOLY01000028.1"/>
</dbReference>
<name>M0LG35_HALJT</name>
<dbReference type="Gene3D" id="3.40.50.300">
    <property type="entry name" value="P-loop containing nucleotide triphosphate hydrolases"/>
    <property type="match status" value="1"/>
</dbReference>
<dbReference type="InterPro" id="IPR027417">
    <property type="entry name" value="P-loop_NTPase"/>
</dbReference>
<evidence type="ECO:0000259" key="1">
    <source>
        <dbReference type="Pfam" id="PF07693"/>
    </source>
</evidence>
<dbReference type="EMBL" id="AOLY01000028">
    <property type="protein sequence ID" value="EMA30960.1"/>
    <property type="molecule type" value="Genomic_DNA"/>
</dbReference>
<keyword evidence="3" id="KW-1185">Reference proteome</keyword>
<feature type="domain" description="KAP NTPase" evidence="1">
    <location>
        <begin position="23"/>
        <end position="298"/>
    </location>
</feature>
<comment type="caution">
    <text evidence="2">The sequence shown here is derived from an EMBL/GenBank/DDBJ whole genome shotgun (WGS) entry which is preliminary data.</text>
</comment>
<dbReference type="PANTHER" id="PTHR22674:SF6">
    <property type="entry name" value="NTPASE KAP FAMILY P-LOOP DOMAIN-CONTAINING PROTEIN 1"/>
    <property type="match status" value="1"/>
</dbReference>
<dbReference type="AlphaFoldDB" id="M0LG35"/>
<reference evidence="2 3" key="1">
    <citation type="journal article" date="2014" name="PLoS Genet.">
        <title>Phylogenetically driven sequencing of extremely halophilic archaea reveals strategies for static and dynamic osmo-response.</title>
        <authorList>
            <person name="Becker E.A."/>
            <person name="Seitzer P.M."/>
            <person name="Tritt A."/>
            <person name="Larsen D."/>
            <person name="Krusor M."/>
            <person name="Yao A.I."/>
            <person name="Wu D."/>
            <person name="Madern D."/>
            <person name="Eisen J.A."/>
            <person name="Darling A.E."/>
            <person name="Facciotti M.T."/>
        </authorList>
    </citation>
    <scope>NUCLEOTIDE SEQUENCE [LARGE SCALE GENOMIC DNA]</scope>
    <source>
        <strain evidence="3">ATCC 49778 / DSM 6131 / JCM 7785 / NBRC 101032 / NCIMB 13157 / TR-1</strain>
    </source>
</reference>
<dbReference type="SUPFAM" id="SSF52540">
    <property type="entry name" value="P-loop containing nucleoside triphosphate hydrolases"/>
    <property type="match status" value="1"/>
</dbReference>
<dbReference type="Pfam" id="PF07693">
    <property type="entry name" value="KAP_NTPase"/>
    <property type="match status" value="1"/>
</dbReference>
<dbReference type="PATRIC" id="fig|1227453.3.peg.1770"/>
<dbReference type="OrthoDB" id="146963at2157"/>
<protein>
    <submittedName>
        <fullName evidence="2">KAP P-loop domain-containing protein</fullName>
    </submittedName>
</protein>
<dbReference type="InterPro" id="IPR011646">
    <property type="entry name" value="KAP_P-loop"/>
</dbReference>
<dbReference type="PANTHER" id="PTHR22674">
    <property type="entry name" value="NTPASE, KAP FAMILY P-LOOP DOMAIN-CONTAINING 1"/>
    <property type="match status" value="1"/>
</dbReference>
<organism evidence="2 3">
    <name type="scientific">Haloarcula japonica (strain ATCC 49778 / DSM 6131 / JCM 7785 / NBRC 101032 / NCIMB 13157 / TR-1)</name>
    <dbReference type="NCBI Taxonomy" id="1227453"/>
    <lineage>
        <taxon>Archaea</taxon>
        <taxon>Methanobacteriati</taxon>
        <taxon>Methanobacteriota</taxon>
        <taxon>Stenosarchaea group</taxon>
        <taxon>Halobacteria</taxon>
        <taxon>Halobacteriales</taxon>
        <taxon>Haloarculaceae</taxon>
        <taxon>Haloarcula</taxon>
    </lineage>
</organism>
<proteinExistence type="predicted"/>
<sequence>MNRQQGLLSDSALENPEQDQFGYSSFAENIADTISIRTPADEFVVGIYGQWGAGKSTVLNFVEQNLEERSDSPVVIRFNPWWFSGQPDLINKFFSQFRAGLDLEDNRFDNIREKIATLSRGVSKLPAEAVGVPISPVAKGVADVTETDEPELGEVKESISEALRESDQQIVVFIDDIDRLTNDEIRQMFRLVKSVADFPNVTYVLAFDRDVVVEALEEGERGVQNGDRYLEKIVQLSQHMPIPADNSLHVFFTNRLDAIVGEDEVTFNKTHWQTVYRHGIDPLIETPRSAIRLTNAVKTSYGAIGDEVNYVDLIAIETLRIHFNEIYEKIRENKTRFTVRNHPNQGKDLDHDFLWENYEKPVDTAEMLLSYLFPRYSRNEISPWKSISENEDTYRKRKRICHPDMFNYYFRQTVPEGEIPQEEFTSLKTSAQDHEKFAQILLDLSEQEGKSGRSRAYNFLKRFQEHSREIETRKEATLGLFEVADHLVQVDPRANSLDDGNIGLLFQTVYSLIEEADKPTQILDDAISTSHSPYFGAYLLGLLSQEHGEYGGTERLERERLLQYEDICDLRETWVNQIENQASRGDLADVDRINLVLERWRDWGDSDDAVEWVRRYTADNESLIEFIEYFLTDVNASTGETYEILKLEQIEPFLDIEDVESRFNTIDDSGLTERQEEVVEIFIQAQSLEDPNSLEGWAFNRDR</sequence>
<accession>M0LG35</accession>